<protein>
    <submittedName>
        <fullName evidence="1">Uncharacterized protein</fullName>
    </submittedName>
</protein>
<comment type="caution">
    <text evidence="1">The sequence shown here is derived from an EMBL/GenBank/DDBJ whole genome shotgun (WGS) entry which is preliminary data.</text>
</comment>
<proteinExistence type="predicted"/>
<evidence type="ECO:0000313" key="2">
    <source>
        <dbReference type="Proteomes" id="UP000477083"/>
    </source>
</evidence>
<dbReference type="EMBL" id="WWNR01000010">
    <property type="protein sequence ID" value="MZQ90420.1"/>
    <property type="molecule type" value="Genomic_DNA"/>
</dbReference>
<reference evidence="1 2" key="1">
    <citation type="submission" date="2020-01" db="EMBL/GenBank/DDBJ databases">
        <title>Frigidibacter albus SP32T (=CGMCC 1.13995T).</title>
        <authorList>
            <person name="Liao X."/>
        </authorList>
    </citation>
    <scope>NUCLEOTIDE SEQUENCE [LARGE SCALE GENOMIC DNA]</scope>
    <source>
        <strain evidence="1 2">SP32</strain>
    </source>
</reference>
<accession>A0A6L8VMP9</accession>
<name>A0A6L8VMP9_9RHOB</name>
<dbReference type="AlphaFoldDB" id="A0A6L8VMP9"/>
<evidence type="ECO:0000313" key="1">
    <source>
        <dbReference type="EMBL" id="MZQ90420.1"/>
    </source>
</evidence>
<dbReference type="RefSeq" id="WP_161347810.1">
    <property type="nucleotide sequence ID" value="NZ_BMGW01000010.1"/>
</dbReference>
<keyword evidence="2" id="KW-1185">Reference proteome</keyword>
<dbReference type="Proteomes" id="UP000477083">
    <property type="component" value="Unassembled WGS sequence"/>
</dbReference>
<dbReference type="OrthoDB" id="4773966at2"/>
<sequence length="154" mass="17455">MPLPALRVLANEIAYRQHFIDQYVQAKVVTRDGIRVHFAEHNFDHAFFESTMRDGSKDTFSTIRAQRIDWISATLLEPSADWYQGYVKQRKAYDPARSVTVAYGDFVVVLGFGVRKDKSMKANFITCYEADNSIGKIRTSPAWTLAGCRIALGV</sequence>
<organism evidence="1 2">
    <name type="scientific">Frigidibacter albus</name>
    <dbReference type="NCBI Taxonomy" id="1465486"/>
    <lineage>
        <taxon>Bacteria</taxon>
        <taxon>Pseudomonadati</taxon>
        <taxon>Pseudomonadota</taxon>
        <taxon>Alphaproteobacteria</taxon>
        <taxon>Rhodobacterales</taxon>
        <taxon>Paracoccaceae</taxon>
        <taxon>Frigidibacter</taxon>
    </lineage>
</organism>
<gene>
    <name evidence="1" type="ORF">GS660_15085</name>
</gene>